<name>A0ABZ3F8L0_9HELI</name>
<evidence type="ECO:0000313" key="3">
    <source>
        <dbReference type="Proteomes" id="UP001434737"/>
    </source>
</evidence>
<dbReference type="GO" id="GO:0008168">
    <property type="term" value="F:methyltransferase activity"/>
    <property type="evidence" value="ECO:0007669"/>
    <property type="project" value="UniProtKB-KW"/>
</dbReference>
<keyword evidence="2" id="KW-0808">Transferase</keyword>
<dbReference type="RefSeq" id="WP_343353817.1">
    <property type="nucleotide sequence ID" value="NZ_CP145316.1"/>
</dbReference>
<dbReference type="Proteomes" id="UP001434737">
    <property type="component" value="Chromosome"/>
</dbReference>
<accession>A0ABZ3F8L0</accession>
<dbReference type="Gene3D" id="3.40.50.150">
    <property type="entry name" value="Vaccinia Virus protein VP39"/>
    <property type="match status" value="1"/>
</dbReference>
<dbReference type="SUPFAM" id="SSF53335">
    <property type="entry name" value="S-adenosyl-L-methionine-dependent methyltransferases"/>
    <property type="match status" value="1"/>
</dbReference>
<keyword evidence="2" id="KW-0489">Methyltransferase</keyword>
<reference evidence="2 3" key="1">
    <citation type="submission" date="2024-02" db="EMBL/GenBank/DDBJ databases">
        <title>Genome and pathogenicity analysis of Helicobacter mastomyrinus isolated from mice.</title>
        <authorList>
            <person name="Zhu L."/>
        </authorList>
    </citation>
    <scope>NUCLEOTIDE SEQUENCE [LARGE SCALE GENOMIC DNA]</scope>
    <source>
        <strain evidence="2 3">Hm-17</strain>
    </source>
</reference>
<dbReference type="Pfam" id="PF08241">
    <property type="entry name" value="Methyltransf_11"/>
    <property type="match status" value="1"/>
</dbReference>
<proteinExistence type="predicted"/>
<dbReference type="GO" id="GO:0032259">
    <property type="term" value="P:methylation"/>
    <property type="evidence" value="ECO:0007669"/>
    <property type="project" value="UniProtKB-KW"/>
</dbReference>
<organism evidence="2 3">
    <name type="scientific">Helicobacter mastomyrinus</name>
    <dbReference type="NCBI Taxonomy" id="287948"/>
    <lineage>
        <taxon>Bacteria</taxon>
        <taxon>Pseudomonadati</taxon>
        <taxon>Campylobacterota</taxon>
        <taxon>Epsilonproteobacteria</taxon>
        <taxon>Campylobacterales</taxon>
        <taxon>Helicobacteraceae</taxon>
        <taxon>Helicobacter</taxon>
    </lineage>
</organism>
<dbReference type="InterPro" id="IPR029063">
    <property type="entry name" value="SAM-dependent_MTases_sf"/>
</dbReference>
<evidence type="ECO:0000313" key="2">
    <source>
        <dbReference type="EMBL" id="XAM18411.1"/>
    </source>
</evidence>
<keyword evidence="3" id="KW-1185">Reference proteome</keyword>
<feature type="domain" description="Methyltransferase type 11" evidence="1">
    <location>
        <begin position="41"/>
        <end position="86"/>
    </location>
</feature>
<evidence type="ECO:0000259" key="1">
    <source>
        <dbReference type="Pfam" id="PF08241"/>
    </source>
</evidence>
<protein>
    <submittedName>
        <fullName evidence="2">Methyltransferase domain-containing protein</fullName>
    </submittedName>
</protein>
<dbReference type="InterPro" id="IPR013216">
    <property type="entry name" value="Methyltransf_11"/>
</dbReference>
<dbReference type="EMBL" id="CP145316">
    <property type="protein sequence ID" value="XAM18411.1"/>
    <property type="molecule type" value="Genomic_DNA"/>
</dbReference>
<dbReference type="CDD" id="cd02440">
    <property type="entry name" value="AdoMet_MTases"/>
    <property type="match status" value="1"/>
</dbReference>
<gene>
    <name evidence="2" type="ORF">V3I05_01645</name>
</gene>
<sequence>MQENNTPIKMLNFACGSRFHTDWVNIDFSPLDNHVKKVNLLSTLPFSDNSFDVAYSSHFLEHLNPHKALDILKEIKRILKPNGILRIVVPDLENMAQAYLDTLHKIKNLLPSHSLDSCNESILWGGGHKKETGQDSNLQMLIQEYDWLMLEIFDQMVRMRSGGDMGACFENVKQTQNITLANFIEHRVGENVLKKNTQSVPFASKITLDKILNKLLSIYLKVLYYLTPRSVASEIFIRTSIGERHKWAYDSFSLVRLLHQAQFHHIEQMSFESSHIPHFNKYLLDINADGSPYKGVSSLYLEARK</sequence>